<keyword evidence="3" id="KW-0274">FAD</keyword>
<dbReference type="InterPro" id="IPR023166">
    <property type="entry name" value="BaiN-like_dom_sf"/>
</dbReference>
<accession>D2R698</accession>
<reference evidence="6 7" key="1">
    <citation type="journal article" date="2009" name="Stand. Genomic Sci.">
        <title>Complete genome sequence of Pirellula staleyi type strain (ATCC 27377).</title>
        <authorList>
            <person name="Clum A."/>
            <person name="Tindall B.J."/>
            <person name="Sikorski J."/>
            <person name="Ivanova N."/>
            <person name="Mavrommatis K."/>
            <person name="Lucas S."/>
            <person name="Glavina del Rio T."/>
            <person name="Nolan M."/>
            <person name="Chen F."/>
            <person name="Tice H."/>
            <person name="Pitluck S."/>
            <person name="Cheng J.F."/>
            <person name="Chertkov O."/>
            <person name="Brettin T."/>
            <person name="Han C."/>
            <person name="Detter J.C."/>
            <person name="Kuske C."/>
            <person name="Bruce D."/>
            <person name="Goodwin L."/>
            <person name="Ovchinikova G."/>
            <person name="Pati A."/>
            <person name="Mikhailova N."/>
            <person name="Chen A."/>
            <person name="Palaniappan K."/>
            <person name="Land M."/>
            <person name="Hauser L."/>
            <person name="Chang Y.J."/>
            <person name="Jeffries C.D."/>
            <person name="Chain P."/>
            <person name="Rohde M."/>
            <person name="Goker M."/>
            <person name="Bristow J."/>
            <person name="Eisen J.A."/>
            <person name="Markowitz V."/>
            <person name="Hugenholtz P."/>
            <person name="Kyrpides N.C."/>
            <person name="Klenk H.P."/>
            <person name="Lapidus A."/>
        </authorList>
    </citation>
    <scope>NUCLEOTIDE SEQUENCE [LARGE SCALE GENOMIC DNA]</scope>
    <source>
        <strain evidence="7">ATCC 27377 / DSM 6068 / ICPB 4128</strain>
    </source>
</reference>
<dbReference type="Gene3D" id="1.10.8.260">
    <property type="entry name" value="HI0933 insert domain-like"/>
    <property type="match status" value="1"/>
</dbReference>
<feature type="domain" description="RsdA/BaiN/AoA(So)-like insert" evidence="5">
    <location>
        <begin position="192"/>
        <end position="375"/>
    </location>
</feature>
<keyword evidence="7" id="KW-1185">Reference proteome</keyword>
<proteinExistence type="predicted"/>
<dbReference type="InterPro" id="IPR004792">
    <property type="entry name" value="BaiN-like"/>
</dbReference>
<dbReference type="InterPro" id="IPR036188">
    <property type="entry name" value="FAD/NAD-bd_sf"/>
</dbReference>
<dbReference type="Pfam" id="PF22780">
    <property type="entry name" value="HI0933_like_1st"/>
    <property type="match status" value="1"/>
</dbReference>
<name>D2R698_PIRSD</name>
<protein>
    <submittedName>
        <fullName evidence="6">HI0933 family protein</fullName>
    </submittedName>
</protein>
<evidence type="ECO:0000259" key="5">
    <source>
        <dbReference type="Pfam" id="PF22780"/>
    </source>
</evidence>
<dbReference type="SUPFAM" id="SSF160996">
    <property type="entry name" value="HI0933 insert domain-like"/>
    <property type="match status" value="1"/>
</dbReference>
<organism evidence="6 7">
    <name type="scientific">Pirellula staleyi (strain ATCC 27377 / DSM 6068 / ICPB 4128)</name>
    <name type="common">Pirella staleyi</name>
    <dbReference type="NCBI Taxonomy" id="530564"/>
    <lineage>
        <taxon>Bacteria</taxon>
        <taxon>Pseudomonadati</taxon>
        <taxon>Planctomycetota</taxon>
        <taxon>Planctomycetia</taxon>
        <taxon>Pirellulales</taxon>
        <taxon>Pirellulaceae</taxon>
        <taxon>Pirellula</taxon>
    </lineage>
</organism>
<dbReference type="PANTHER" id="PTHR42887:SF2">
    <property type="entry name" value="OS12G0638800 PROTEIN"/>
    <property type="match status" value="1"/>
</dbReference>
<dbReference type="eggNOG" id="COG2081">
    <property type="taxonomic scope" value="Bacteria"/>
</dbReference>
<dbReference type="Gene3D" id="2.40.30.10">
    <property type="entry name" value="Translation factors"/>
    <property type="match status" value="1"/>
</dbReference>
<evidence type="ECO:0000313" key="7">
    <source>
        <dbReference type="Proteomes" id="UP000001887"/>
    </source>
</evidence>
<feature type="domain" description="RsdA/BaiN/AoA(So)-like Rossmann fold-like" evidence="4">
    <location>
        <begin position="6"/>
        <end position="428"/>
    </location>
</feature>
<dbReference type="PANTHER" id="PTHR42887">
    <property type="entry name" value="OS12G0638800 PROTEIN"/>
    <property type="match status" value="1"/>
</dbReference>
<dbReference type="Gene3D" id="3.50.50.60">
    <property type="entry name" value="FAD/NAD(P)-binding domain"/>
    <property type="match status" value="1"/>
</dbReference>
<evidence type="ECO:0000256" key="2">
    <source>
        <dbReference type="ARBA" id="ARBA00022630"/>
    </source>
</evidence>
<dbReference type="AlphaFoldDB" id="D2R698"/>
<evidence type="ECO:0000256" key="1">
    <source>
        <dbReference type="ARBA" id="ARBA00001974"/>
    </source>
</evidence>
<keyword evidence="2" id="KW-0285">Flavoprotein</keyword>
<dbReference type="SUPFAM" id="SSF51905">
    <property type="entry name" value="FAD/NAD(P)-binding domain"/>
    <property type="match status" value="1"/>
</dbReference>
<dbReference type="NCBIfam" id="TIGR00275">
    <property type="entry name" value="aminoacetone oxidase family FAD-binding enzyme"/>
    <property type="match status" value="1"/>
</dbReference>
<dbReference type="PRINTS" id="PR00411">
    <property type="entry name" value="PNDRDTASEI"/>
</dbReference>
<sequence precursor="true">MSDVWQLVVIGAGAAGLMAAETAAARGLRVLLLEKNRRPGVKILMSGGTRCNLTHATDKWGIVRAYGDQGNFLHSALAQLDPPQLVRLFEDEGMATKVEDTGKIFPASDKATDVLAVLMRRLERSGAVLALEEPTSAIAHDGEQFLITTPNRVIPAEKLLITTGGMSYPGCGTTGDGYAWAEQFGHTIVRPRPALVPITTPDMWVKTLTGLTIPDMLLRVVPAATEPPAAGTPPTEGKPKKGKAKAFLAERRSSLLFTHFGLSGPAALDVSRAISGEEKPAQLKLVCDFLPDIKLEALEEQLKVECTTGGKKQLVAVASRFVPRRLAESMLDLLGLALESRAAELSKSSRSQLALAMKGQTIRVEGTRGFPKAEVTAGGVSLKEVDSHTMESKLRPGLFFAGEVLDLDGPIGGYNFQAAFSTAKLAGMSV</sequence>
<gene>
    <name evidence="6" type="ordered locus">Psta_0791</name>
</gene>
<dbReference type="EMBL" id="CP001848">
    <property type="protein sequence ID" value="ADB15476.1"/>
    <property type="molecule type" value="Genomic_DNA"/>
</dbReference>
<dbReference type="HOGENOM" id="CLU_025174_3_1_0"/>
<dbReference type="STRING" id="530564.Psta_0791"/>
<evidence type="ECO:0000313" key="6">
    <source>
        <dbReference type="EMBL" id="ADB15476.1"/>
    </source>
</evidence>
<dbReference type="OrthoDB" id="9773233at2"/>
<dbReference type="InterPro" id="IPR055178">
    <property type="entry name" value="RsdA/BaiN/AoA(So)-like_dom"/>
</dbReference>
<evidence type="ECO:0000256" key="3">
    <source>
        <dbReference type="ARBA" id="ARBA00022827"/>
    </source>
</evidence>
<dbReference type="Pfam" id="PF03486">
    <property type="entry name" value="HI0933_like"/>
    <property type="match status" value="1"/>
</dbReference>
<dbReference type="KEGG" id="psl:Psta_0791"/>
<dbReference type="InterPro" id="IPR057661">
    <property type="entry name" value="RsdA/BaiN/AoA(So)_Rossmann"/>
</dbReference>
<comment type="cofactor">
    <cofactor evidence="1">
        <name>FAD</name>
        <dbReference type="ChEBI" id="CHEBI:57692"/>
    </cofactor>
</comment>
<dbReference type="Proteomes" id="UP000001887">
    <property type="component" value="Chromosome"/>
</dbReference>
<evidence type="ECO:0000259" key="4">
    <source>
        <dbReference type="Pfam" id="PF03486"/>
    </source>
</evidence>